<reference evidence="8" key="1">
    <citation type="journal article" date="2023" name="Mol. Phylogenet. Evol.">
        <title>Genome-scale phylogeny and comparative genomics of the fungal order Sordariales.</title>
        <authorList>
            <person name="Hensen N."/>
            <person name="Bonometti L."/>
            <person name="Westerberg I."/>
            <person name="Brannstrom I.O."/>
            <person name="Guillou S."/>
            <person name="Cros-Aarteil S."/>
            <person name="Calhoun S."/>
            <person name="Haridas S."/>
            <person name="Kuo A."/>
            <person name="Mondo S."/>
            <person name="Pangilinan J."/>
            <person name="Riley R."/>
            <person name="LaButti K."/>
            <person name="Andreopoulos B."/>
            <person name="Lipzen A."/>
            <person name="Chen C."/>
            <person name="Yan M."/>
            <person name="Daum C."/>
            <person name="Ng V."/>
            <person name="Clum A."/>
            <person name="Steindorff A."/>
            <person name="Ohm R.A."/>
            <person name="Martin F."/>
            <person name="Silar P."/>
            <person name="Natvig D.O."/>
            <person name="Lalanne C."/>
            <person name="Gautier V."/>
            <person name="Ament-Velasquez S.L."/>
            <person name="Kruys A."/>
            <person name="Hutchinson M.I."/>
            <person name="Powell A.J."/>
            <person name="Barry K."/>
            <person name="Miller A.N."/>
            <person name="Grigoriev I.V."/>
            <person name="Debuchy R."/>
            <person name="Gladieux P."/>
            <person name="Hiltunen Thoren M."/>
            <person name="Johannesson H."/>
        </authorList>
    </citation>
    <scope>NUCLEOTIDE SEQUENCE</scope>
    <source>
        <strain evidence="8">CBS 757.83</strain>
    </source>
</reference>
<feature type="transmembrane region" description="Helical" evidence="6">
    <location>
        <begin position="168"/>
        <end position="189"/>
    </location>
</feature>
<feature type="compositionally biased region" description="Basic and acidic residues" evidence="5">
    <location>
        <begin position="515"/>
        <end position="527"/>
    </location>
</feature>
<dbReference type="SUPFAM" id="SSF81321">
    <property type="entry name" value="Family A G protein-coupled receptor-like"/>
    <property type="match status" value="1"/>
</dbReference>
<dbReference type="PROSITE" id="PS50261">
    <property type="entry name" value="G_PROTEIN_RECEP_F2_4"/>
    <property type="match status" value="1"/>
</dbReference>
<keyword evidence="9" id="KW-1185">Reference proteome</keyword>
<feature type="transmembrane region" description="Helical" evidence="6">
    <location>
        <begin position="368"/>
        <end position="386"/>
    </location>
</feature>
<evidence type="ECO:0000256" key="1">
    <source>
        <dbReference type="ARBA" id="ARBA00004141"/>
    </source>
</evidence>
<dbReference type="GO" id="GO:0007189">
    <property type="term" value="P:adenylate cyclase-activating G protein-coupled receptor signaling pathway"/>
    <property type="evidence" value="ECO:0007669"/>
    <property type="project" value="TreeGrafter"/>
</dbReference>
<proteinExistence type="predicted"/>
<evidence type="ECO:0000256" key="5">
    <source>
        <dbReference type="SAM" id="MobiDB-lite"/>
    </source>
</evidence>
<organism evidence="8 9">
    <name type="scientific">Parathielavia hyrcaniae</name>
    <dbReference type="NCBI Taxonomy" id="113614"/>
    <lineage>
        <taxon>Eukaryota</taxon>
        <taxon>Fungi</taxon>
        <taxon>Dikarya</taxon>
        <taxon>Ascomycota</taxon>
        <taxon>Pezizomycotina</taxon>
        <taxon>Sordariomycetes</taxon>
        <taxon>Sordariomycetidae</taxon>
        <taxon>Sordariales</taxon>
        <taxon>Chaetomiaceae</taxon>
        <taxon>Parathielavia</taxon>
    </lineage>
</organism>
<sequence length="527" mass="57884">MGGMSEDDIQSVVAIERTCSALSFLGCCFVLATFCLSDAFRQRAVNRLVFLATFGNLMTNVATLMTTSYTHSPDSPACQTQALLIQVFMQGDAYWALAMAINVYLTFYRKYDARQLRKMEIPYFLCCYGIPFIPGITFVFVTNEQGNRPYGDASLWCWLTSEWEVYRIATFYGPIWVAILISGGIYAFVWGEVRRARRRLLHFSSNTGNGTAVGAEQVPPAQDSEFSPAFNFKTTEVTQTTEIIPAPAPTAKPPSSSPVSHGLKPGYSVAISADHSEAADNELHIRQSREDVEPPSDIHLKTVTSASTTNSSTTKRIRILPTTTTTTTTQVPIAPTVTATVTTNAQATAHMNSATAARRRNFESSATLAYSKCAILFFSVLLITWIPSSGNRVYSLVNGGEVSRPLFFASAFVLPLQGFWNAIIYVYTSWAACRSLWRYCAAGLAGWRDWAAVRRLLGWWPGRRESVIEILDQRGGGMARGASVRASNASKVGIWVGGGRKDNGRESDGSSMENLTREGRAERVSPV</sequence>
<feature type="transmembrane region" description="Helical" evidence="6">
    <location>
        <begin position="48"/>
        <end position="66"/>
    </location>
</feature>
<dbReference type="Pfam" id="PF05462">
    <property type="entry name" value="Dicty_CAR"/>
    <property type="match status" value="1"/>
</dbReference>
<evidence type="ECO:0000256" key="4">
    <source>
        <dbReference type="ARBA" id="ARBA00023136"/>
    </source>
</evidence>
<evidence type="ECO:0000313" key="8">
    <source>
        <dbReference type="EMBL" id="KAK4101181.1"/>
    </source>
</evidence>
<evidence type="ECO:0000256" key="2">
    <source>
        <dbReference type="ARBA" id="ARBA00022692"/>
    </source>
</evidence>
<feature type="transmembrane region" description="Helical" evidence="6">
    <location>
        <begin position="406"/>
        <end position="428"/>
    </location>
</feature>
<feature type="region of interest" description="Disordered" evidence="5">
    <location>
        <begin position="497"/>
        <end position="527"/>
    </location>
</feature>
<name>A0AAN6Q1S5_9PEZI</name>
<dbReference type="GO" id="GO:0007166">
    <property type="term" value="P:cell surface receptor signaling pathway"/>
    <property type="evidence" value="ECO:0007669"/>
    <property type="project" value="InterPro"/>
</dbReference>
<keyword evidence="3 6" id="KW-1133">Transmembrane helix</keyword>
<evidence type="ECO:0000256" key="6">
    <source>
        <dbReference type="SAM" id="Phobius"/>
    </source>
</evidence>
<evidence type="ECO:0000256" key="3">
    <source>
        <dbReference type="ARBA" id="ARBA00022989"/>
    </source>
</evidence>
<feature type="transmembrane region" description="Helical" evidence="6">
    <location>
        <begin position="93"/>
        <end position="109"/>
    </location>
</feature>
<feature type="compositionally biased region" description="Basic and acidic residues" evidence="5">
    <location>
        <begin position="499"/>
        <end position="508"/>
    </location>
</feature>
<feature type="transmembrane region" description="Helical" evidence="6">
    <location>
        <begin position="121"/>
        <end position="141"/>
    </location>
</feature>
<keyword evidence="4 6" id="KW-0472">Membrane</keyword>
<accession>A0AAN6Q1S5</accession>
<gene>
    <name evidence="8" type="ORF">N658DRAFT_67392</name>
</gene>
<dbReference type="Proteomes" id="UP001305647">
    <property type="component" value="Unassembled WGS sequence"/>
</dbReference>
<dbReference type="PANTHER" id="PTHR23112">
    <property type="entry name" value="G PROTEIN-COUPLED RECEPTOR 157-RELATED"/>
    <property type="match status" value="1"/>
</dbReference>
<feature type="transmembrane region" description="Helical" evidence="6">
    <location>
        <begin position="20"/>
        <end position="36"/>
    </location>
</feature>
<dbReference type="PANTHER" id="PTHR23112:SF22">
    <property type="entry name" value="G-PROTEIN COUPLED RECEPTOR"/>
    <property type="match status" value="1"/>
</dbReference>
<feature type="domain" description="G-protein coupled receptors family 2 profile 2" evidence="7">
    <location>
        <begin position="12"/>
        <end position="182"/>
    </location>
</feature>
<comment type="caution">
    <text evidence="8">The sequence shown here is derived from an EMBL/GenBank/DDBJ whole genome shotgun (WGS) entry which is preliminary data.</text>
</comment>
<dbReference type="AlphaFoldDB" id="A0AAN6Q1S5"/>
<dbReference type="EMBL" id="MU863636">
    <property type="protein sequence ID" value="KAK4101181.1"/>
    <property type="molecule type" value="Genomic_DNA"/>
</dbReference>
<dbReference type="GO" id="GO:0005886">
    <property type="term" value="C:plasma membrane"/>
    <property type="evidence" value="ECO:0007669"/>
    <property type="project" value="TreeGrafter"/>
</dbReference>
<evidence type="ECO:0000259" key="7">
    <source>
        <dbReference type="PROSITE" id="PS50261"/>
    </source>
</evidence>
<dbReference type="InterPro" id="IPR017981">
    <property type="entry name" value="GPCR_2-like_7TM"/>
</dbReference>
<reference evidence="8" key="2">
    <citation type="submission" date="2023-05" db="EMBL/GenBank/DDBJ databases">
        <authorList>
            <consortium name="Lawrence Berkeley National Laboratory"/>
            <person name="Steindorff A."/>
            <person name="Hensen N."/>
            <person name="Bonometti L."/>
            <person name="Westerberg I."/>
            <person name="Brannstrom I.O."/>
            <person name="Guillou S."/>
            <person name="Cros-Aarteil S."/>
            <person name="Calhoun S."/>
            <person name="Haridas S."/>
            <person name="Kuo A."/>
            <person name="Mondo S."/>
            <person name="Pangilinan J."/>
            <person name="Riley R."/>
            <person name="Labutti K."/>
            <person name="Andreopoulos B."/>
            <person name="Lipzen A."/>
            <person name="Chen C."/>
            <person name="Yanf M."/>
            <person name="Daum C."/>
            <person name="Ng V."/>
            <person name="Clum A."/>
            <person name="Ohm R."/>
            <person name="Martin F."/>
            <person name="Silar P."/>
            <person name="Natvig D."/>
            <person name="Lalanne C."/>
            <person name="Gautier V."/>
            <person name="Ament-Velasquez S.L."/>
            <person name="Kruys A."/>
            <person name="Hutchinson M.I."/>
            <person name="Powell A.J."/>
            <person name="Barry K."/>
            <person name="Miller A.N."/>
            <person name="Grigoriev I.V."/>
            <person name="Debuchy R."/>
            <person name="Gladieux P."/>
            <person name="Thoren M.H."/>
            <person name="Johannesson H."/>
        </authorList>
    </citation>
    <scope>NUCLEOTIDE SEQUENCE</scope>
    <source>
        <strain evidence="8">CBS 757.83</strain>
    </source>
</reference>
<dbReference type="Gene3D" id="1.20.1070.10">
    <property type="entry name" value="Rhodopsin 7-helix transmembrane proteins"/>
    <property type="match status" value="1"/>
</dbReference>
<keyword evidence="2 6" id="KW-0812">Transmembrane</keyword>
<comment type="subcellular location">
    <subcellularLocation>
        <location evidence="1">Membrane</location>
        <topology evidence="1">Multi-pass membrane protein</topology>
    </subcellularLocation>
</comment>
<protein>
    <recommendedName>
        <fullName evidence="7">G-protein coupled receptors family 2 profile 2 domain-containing protein</fullName>
    </recommendedName>
</protein>
<evidence type="ECO:0000313" key="9">
    <source>
        <dbReference type="Proteomes" id="UP001305647"/>
    </source>
</evidence>
<dbReference type="GO" id="GO:0004930">
    <property type="term" value="F:G protein-coupled receptor activity"/>
    <property type="evidence" value="ECO:0007669"/>
    <property type="project" value="TreeGrafter"/>
</dbReference>